<proteinExistence type="predicted"/>
<reference evidence="1 2" key="1">
    <citation type="submission" date="2020-03" db="EMBL/GenBank/DDBJ databases">
        <authorList>
            <person name="Holtappels D."/>
            <person name="Bomans J.P.J."/>
            <person name="Lavigne R."/>
            <person name="Wagemans J."/>
        </authorList>
    </citation>
    <scope>NUCLEOTIDE SEQUENCE [LARGE SCALE GENOMIC DNA]</scope>
    <source>
        <strain evidence="1 2">OLIVR5</strain>
    </source>
</reference>
<sequence>MTENKSKIIVSYPAYTIISPAHNKLRHGESIMVEFDAIRGGKLWREFCVGTVASYAIEYFECPIKAVERAKANGHELHYAFGCGATITSHKRDHEFKKGFRFGDEIILEGYVFEIVKAPNSNIALKMVREA</sequence>
<name>A0A858MV28_9CAUD</name>
<protein>
    <submittedName>
        <fullName evidence="1">Uncharacterized protein</fullName>
    </submittedName>
</protein>
<gene>
    <name evidence="1" type="ORF">Ab1vBOLIVR5_gp152</name>
</gene>
<dbReference type="EMBL" id="MT234342">
    <property type="protein sequence ID" value="QIW87800.1"/>
    <property type="molecule type" value="Genomic_DNA"/>
</dbReference>
<evidence type="ECO:0000313" key="2">
    <source>
        <dbReference type="Proteomes" id="UP000671873"/>
    </source>
</evidence>
<evidence type="ECO:0000313" key="1">
    <source>
        <dbReference type="EMBL" id="QIW87800.1"/>
    </source>
</evidence>
<keyword evidence="2" id="KW-1185">Reference proteome</keyword>
<dbReference type="Proteomes" id="UP000671873">
    <property type="component" value="Segment"/>
</dbReference>
<organism evidence="1 2">
    <name type="scientific">Agrobacterium phage OLIVR5</name>
    <dbReference type="NCBI Taxonomy" id="2723773"/>
    <lineage>
        <taxon>Viruses</taxon>
        <taxon>Duplodnaviria</taxon>
        <taxon>Heunggongvirae</taxon>
        <taxon>Uroviricota</taxon>
        <taxon>Caudoviricetes</taxon>
        <taxon>Pootjesviridae</taxon>
        <taxon>Heverleevirus</taxon>
        <taxon>Heverleevirus OLIVR5</taxon>
    </lineage>
</organism>
<accession>A0A858MV28</accession>